<dbReference type="AlphaFoldDB" id="A0A5R9GLM2"/>
<evidence type="ECO:0000313" key="1">
    <source>
        <dbReference type="EMBL" id="TLS67331.1"/>
    </source>
</evidence>
<dbReference type="Proteomes" id="UP000306585">
    <property type="component" value="Unassembled WGS sequence"/>
</dbReference>
<dbReference type="GO" id="GO:0032259">
    <property type="term" value="P:methylation"/>
    <property type="evidence" value="ECO:0007669"/>
    <property type="project" value="UniProtKB-KW"/>
</dbReference>
<keyword evidence="1" id="KW-0489">Methyltransferase</keyword>
<reference evidence="1 2" key="1">
    <citation type="journal article" date="2019" name="Appl. Environ. Microbiol.">
        <title>Environmental Evidence and Genomic Insight of Iron-oxidizing Bacteria Preference Towards More Corrosion Resistant Stainless Steel at Higher Salinities.</title>
        <authorList>
            <person name="Garrison C.E."/>
            <person name="Price K.A."/>
            <person name="Field E.K."/>
        </authorList>
    </citation>
    <scope>NUCLEOTIDE SEQUENCE [LARGE SCALE GENOMIC DNA]</scope>
    <source>
        <strain evidence="1 2">P3</strain>
    </source>
</reference>
<keyword evidence="1" id="KW-0808">Transferase</keyword>
<dbReference type="EMBL" id="VBRY01000006">
    <property type="protein sequence ID" value="TLS67331.1"/>
    <property type="molecule type" value="Genomic_DNA"/>
</dbReference>
<dbReference type="SUPFAM" id="SSF53335">
    <property type="entry name" value="S-adenosyl-L-methionine-dependent methyltransferases"/>
    <property type="match status" value="1"/>
</dbReference>
<sequence length="286" mass="32276">MAELDHFLKTLPYDQLAREFSADNGLDAENIKERLLTYANESRVTVALIQPHLTPALRLLEVGAGLCLTSLFLKQQGYQITALEPAMGGFGLFEQLKRAILNHYSDSMLTVLEKPAQALTTADGHFDLIFSNNVIEHIPDWPAALTAMGGVLSDQGKMLHACPNYTVPYEPHYGVPVFRHLRKFSKWLFLGNRDDTEIWDSLNFITCREVAHYGKQHELSCTFEKALLYKALKRIEDDPLFETRHQGAVATIARLLMRSGIGTLFRYIPPSLATPMIVHITPKRLN</sequence>
<protein>
    <submittedName>
        <fullName evidence="1">Class I SAM-dependent methyltransferase</fullName>
    </submittedName>
</protein>
<keyword evidence="2" id="KW-1185">Reference proteome</keyword>
<comment type="caution">
    <text evidence="1">The sequence shown here is derived from an EMBL/GenBank/DDBJ whole genome shotgun (WGS) entry which is preliminary data.</text>
</comment>
<dbReference type="RefSeq" id="WP_138239247.1">
    <property type="nucleotide sequence ID" value="NZ_VBRY01000006.1"/>
</dbReference>
<dbReference type="CDD" id="cd02440">
    <property type="entry name" value="AdoMet_MTases"/>
    <property type="match status" value="1"/>
</dbReference>
<proteinExistence type="predicted"/>
<gene>
    <name evidence="1" type="ORF">FEF65_07855</name>
</gene>
<dbReference type="Pfam" id="PF13489">
    <property type="entry name" value="Methyltransf_23"/>
    <property type="match status" value="1"/>
</dbReference>
<organism evidence="1 2">
    <name type="scientific">Mariprofundus erugo</name>
    <dbReference type="NCBI Taxonomy" id="2528639"/>
    <lineage>
        <taxon>Bacteria</taxon>
        <taxon>Pseudomonadati</taxon>
        <taxon>Pseudomonadota</taxon>
        <taxon>Candidatius Mariprofundia</taxon>
        <taxon>Mariprofundales</taxon>
        <taxon>Mariprofundaceae</taxon>
        <taxon>Mariprofundus</taxon>
    </lineage>
</organism>
<evidence type="ECO:0000313" key="2">
    <source>
        <dbReference type="Proteomes" id="UP000306585"/>
    </source>
</evidence>
<accession>A0A5R9GLM2</accession>
<dbReference type="InterPro" id="IPR029063">
    <property type="entry name" value="SAM-dependent_MTases_sf"/>
</dbReference>
<dbReference type="Gene3D" id="3.40.50.150">
    <property type="entry name" value="Vaccinia Virus protein VP39"/>
    <property type="match status" value="1"/>
</dbReference>
<dbReference type="GO" id="GO:0008168">
    <property type="term" value="F:methyltransferase activity"/>
    <property type="evidence" value="ECO:0007669"/>
    <property type="project" value="UniProtKB-KW"/>
</dbReference>
<name>A0A5R9GLM2_9PROT</name>